<evidence type="ECO:0000256" key="1">
    <source>
        <dbReference type="ARBA" id="ARBA00013804"/>
    </source>
</evidence>
<dbReference type="OrthoDB" id="447953at2759"/>
<feature type="compositionally biased region" description="Basic and acidic residues" evidence="4">
    <location>
        <begin position="655"/>
        <end position="670"/>
    </location>
</feature>
<dbReference type="GO" id="GO:1903599">
    <property type="term" value="P:positive regulation of autophagy of mitochondrion"/>
    <property type="evidence" value="ECO:0007669"/>
    <property type="project" value="UniProtKB-UniRule"/>
</dbReference>
<keyword evidence="7" id="KW-1185">Reference proteome</keyword>
<sequence length="726" mass="82762">MATQVLIAHTGQRLEVDTSQFSILDDLKAWVSRSTSIPPQHIVALTPQGRSVKFASLHAEKEVFVYDIRISQPSLSKGASTLISDAPLPNKYSVTNAPNSIADVQAIASWQELYKDRRNWAMHLVEDCTRMNTSTLARYDEIDVIIKCLDAAVTNLEISIKQIEPKYNELKKWVTPALLEQDHLVKKWEHYLHLATNTPISASMVRFMTHRESTRAKPTLEDLIEFDTAKKAGKLAPTAHRRFSDKANDLDNTATRMYQGLEGLIGDFDKLMSRSALGHSSDSSQLLEDIEAVVKQIDSDYRAALGYNGSQRDLTLASKTASVHTEHIVPTLKNRAQEMDGMLHYATEARNFIALESARFMRTITDITSLHSSVKSQINVLNQSEDDMTTFDYLRLIHQLPYMYASFVVESIRRREWVDKVKTDSSTLANEMALFQDEESKRRRKWQKMIGSTYGPGLDTNVIGLEVNLLGEDAPWPTVTKEELNEFAQALQDDGIDQEILDDIVKLIQELNTPTKQQNKRLKAFKNGSIHEAALGRSGLMIRGDDDVLRSLQDDKGKLENKLRTAESRVRRLEDLLHRQSQAARSGNLFQPQSPQPRERQNSVSSIKSSRFDDRRRSSGNGDHLLRRITQLENELRQEKQRSTHLQQELSTQTTRHEEMKGQMDDANSTKKDLLGNMEALEREFVVERKALEDEIKNLKARLEDTEDDLENFDESRQHEKATTMF</sequence>
<keyword evidence="3" id="KW-0813">Transport</keyword>
<dbReference type="GO" id="GO:0015031">
    <property type="term" value="P:protein transport"/>
    <property type="evidence" value="ECO:0007669"/>
    <property type="project" value="UniProtKB-KW"/>
</dbReference>
<gene>
    <name evidence="6" type="ORF">B0J13DRAFT_23436</name>
</gene>
<evidence type="ECO:0000259" key="5">
    <source>
        <dbReference type="Pfam" id="PF04108"/>
    </source>
</evidence>
<feature type="compositionally biased region" description="Polar residues" evidence="4">
    <location>
        <begin position="644"/>
        <end position="654"/>
    </location>
</feature>
<feature type="domain" description="Autophagy protein ATG17-like" evidence="5">
    <location>
        <begin position="109"/>
        <end position="453"/>
    </location>
</feature>
<comment type="similarity">
    <text evidence="3">Belongs to the ATG11 family.</text>
</comment>
<accession>A0A9P9JES8</accession>
<dbReference type="GO" id="GO:0034045">
    <property type="term" value="C:phagophore assembly site membrane"/>
    <property type="evidence" value="ECO:0007669"/>
    <property type="project" value="UniProtKB-SubCell"/>
</dbReference>
<evidence type="ECO:0000256" key="3">
    <source>
        <dbReference type="RuleBase" id="RU367075"/>
    </source>
</evidence>
<dbReference type="GO" id="GO:0000422">
    <property type="term" value="P:autophagy of mitochondrion"/>
    <property type="evidence" value="ECO:0007669"/>
    <property type="project" value="TreeGrafter"/>
</dbReference>
<dbReference type="GO" id="GO:1990316">
    <property type="term" value="C:Atg1/ULK1 kinase complex"/>
    <property type="evidence" value="ECO:0007669"/>
    <property type="project" value="TreeGrafter"/>
</dbReference>
<comment type="subunit">
    <text evidence="3">Homodimer.</text>
</comment>
<reference evidence="6" key="1">
    <citation type="journal article" date="2021" name="Nat. Commun.">
        <title>Genetic determinants of endophytism in the Arabidopsis root mycobiome.</title>
        <authorList>
            <person name="Mesny F."/>
            <person name="Miyauchi S."/>
            <person name="Thiergart T."/>
            <person name="Pickel B."/>
            <person name="Atanasova L."/>
            <person name="Karlsson M."/>
            <person name="Huettel B."/>
            <person name="Barry K.W."/>
            <person name="Haridas S."/>
            <person name="Chen C."/>
            <person name="Bauer D."/>
            <person name="Andreopoulos W."/>
            <person name="Pangilinan J."/>
            <person name="LaButti K."/>
            <person name="Riley R."/>
            <person name="Lipzen A."/>
            <person name="Clum A."/>
            <person name="Drula E."/>
            <person name="Henrissat B."/>
            <person name="Kohler A."/>
            <person name="Grigoriev I.V."/>
            <person name="Martin F.M."/>
            <person name="Hacquard S."/>
        </authorList>
    </citation>
    <scope>NUCLEOTIDE SEQUENCE</scope>
    <source>
        <strain evidence="6">MPI-CAGE-AT-0021</strain>
    </source>
</reference>
<dbReference type="AlphaFoldDB" id="A0A9P9JES8"/>
<dbReference type="GO" id="GO:0005774">
    <property type="term" value="C:vacuolar membrane"/>
    <property type="evidence" value="ECO:0007669"/>
    <property type="project" value="UniProtKB-SubCell"/>
</dbReference>
<comment type="function">
    <text evidence="3">Involved in cytoplasm to vacuole transport (Cvt), pexophagy, mitophagy and nucleophagy. Recruits mitochondria for their selective degradation via autophagy (mitophagy) during starvation. Works as scaffold proteins that recruit ATG proteins to the pre-autophagosome (PAS), the site of vesicle/autophagosome formation. Required for the Cvt vesicles completion.</text>
</comment>
<dbReference type="GO" id="GO:0060090">
    <property type="term" value="F:molecular adaptor activity"/>
    <property type="evidence" value="ECO:0007669"/>
    <property type="project" value="TreeGrafter"/>
</dbReference>
<protein>
    <recommendedName>
        <fullName evidence="1 3">Autophagy-related protein 11</fullName>
    </recommendedName>
</protein>
<dbReference type="EMBL" id="JAGMUU010000001">
    <property type="protein sequence ID" value="KAH7162908.1"/>
    <property type="molecule type" value="Genomic_DNA"/>
</dbReference>
<dbReference type="InterPro" id="IPR045326">
    <property type="entry name" value="ATG17-like_dom"/>
</dbReference>
<evidence type="ECO:0000313" key="7">
    <source>
        <dbReference type="Proteomes" id="UP000717696"/>
    </source>
</evidence>
<comment type="caution">
    <text evidence="6">The sequence shown here is derived from an EMBL/GenBank/DDBJ whole genome shotgun (WGS) entry which is preliminary data.</text>
</comment>
<keyword evidence="3" id="KW-0472">Membrane</keyword>
<feature type="compositionally biased region" description="Polar residues" evidence="4">
    <location>
        <begin position="580"/>
        <end position="593"/>
    </location>
</feature>
<dbReference type="GO" id="GO:0000045">
    <property type="term" value="P:autophagosome assembly"/>
    <property type="evidence" value="ECO:0007669"/>
    <property type="project" value="UniProtKB-UniRule"/>
</dbReference>
<dbReference type="Pfam" id="PF04108">
    <property type="entry name" value="ATG17_like"/>
    <property type="match status" value="1"/>
</dbReference>
<dbReference type="GO" id="GO:0019901">
    <property type="term" value="F:protein kinase binding"/>
    <property type="evidence" value="ECO:0007669"/>
    <property type="project" value="TreeGrafter"/>
</dbReference>
<dbReference type="GO" id="GO:0061709">
    <property type="term" value="P:reticulophagy"/>
    <property type="evidence" value="ECO:0007669"/>
    <property type="project" value="TreeGrafter"/>
</dbReference>
<comment type="subcellular location">
    <subcellularLocation>
        <location evidence="3">Preautophagosomal structure membrane</location>
        <topology evidence="3">Peripheral membrane protein</topology>
    </subcellularLocation>
    <subcellularLocation>
        <location evidence="3">Vacuole membrane</location>
        <topology evidence="3">Peripheral membrane protein</topology>
    </subcellularLocation>
    <text evidence="3">During pexophagy, accumulates in the vacuolar membrane region, where the peroxisomes contact the vacuole.</text>
</comment>
<evidence type="ECO:0000313" key="6">
    <source>
        <dbReference type="EMBL" id="KAH7162908.1"/>
    </source>
</evidence>
<evidence type="ECO:0000256" key="4">
    <source>
        <dbReference type="SAM" id="MobiDB-lite"/>
    </source>
</evidence>
<evidence type="ECO:0000256" key="2">
    <source>
        <dbReference type="ARBA" id="ARBA00023006"/>
    </source>
</evidence>
<dbReference type="GO" id="GO:0034517">
    <property type="term" value="P:ribophagy"/>
    <property type="evidence" value="ECO:0007669"/>
    <property type="project" value="TreeGrafter"/>
</dbReference>
<keyword evidence="2 3" id="KW-0072">Autophagy</keyword>
<dbReference type="Proteomes" id="UP000717696">
    <property type="component" value="Unassembled WGS sequence"/>
</dbReference>
<keyword evidence="3" id="KW-0653">Protein transport</keyword>
<dbReference type="PANTHER" id="PTHR13222:SF1">
    <property type="entry name" value="RB1-INDUCIBLE COILED-COIL PROTEIN 1"/>
    <property type="match status" value="1"/>
</dbReference>
<feature type="region of interest" description="Disordered" evidence="4">
    <location>
        <begin position="580"/>
        <end position="670"/>
    </location>
</feature>
<proteinExistence type="inferred from homology"/>
<name>A0A9P9JES8_9HYPO</name>
<dbReference type="InterPro" id="IPR040040">
    <property type="entry name" value="ATG11"/>
</dbReference>
<dbReference type="GO" id="GO:0034727">
    <property type="term" value="P:piecemeal microautophagy of the nucleus"/>
    <property type="evidence" value="ECO:0007669"/>
    <property type="project" value="TreeGrafter"/>
</dbReference>
<keyword evidence="3" id="KW-0926">Vacuole</keyword>
<organism evidence="6 7">
    <name type="scientific">Dactylonectria estremocensis</name>
    <dbReference type="NCBI Taxonomy" id="1079267"/>
    <lineage>
        <taxon>Eukaryota</taxon>
        <taxon>Fungi</taxon>
        <taxon>Dikarya</taxon>
        <taxon>Ascomycota</taxon>
        <taxon>Pezizomycotina</taxon>
        <taxon>Sordariomycetes</taxon>
        <taxon>Hypocreomycetidae</taxon>
        <taxon>Hypocreales</taxon>
        <taxon>Nectriaceae</taxon>
        <taxon>Dactylonectria</taxon>
    </lineage>
</organism>
<dbReference type="PANTHER" id="PTHR13222">
    <property type="entry name" value="RB1-INDUCIBLE COILED-COIL"/>
    <property type="match status" value="1"/>
</dbReference>